<dbReference type="PANTHER" id="PTHR30189:SF1">
    <property type="entry name" value="LPS-ASSEMBLY PROTEIN LPTD"/>
    <property type="match status" value="1"/>
</dbReference>
<evidence type="ECO:0000313" key="3">
    <source>
        <dbReference type="EMBL" id="MEE3716487.1"/>
    </source>
</evidence>
<evidence type="ECO:0000259" key="2">
    <source>
        <dbReference type="Pfam" id="PF03968"/>
    </source>
</evidence>
<dbReference type="Gene3D" id="2.60.450.10">
    <property type="entry name" value="Lipopolysaccharide (LPS) transport protein A like domain"/>
    <property type="match status" value="1"/>
</dbReference>
<dbReference type="GO" id="GO:1990351">
    <property type="term" value="C:transporter complex"/>
    <property type="evidence" value="ECO:0007669"/>
    <property type="project" value="TreeGrafter"/>
</dbReference>
<dbReference type="EMBL" id="JAZBJZ010000020">
    <property type="protein sequence ID" value="MEE3716487.1"/>
    <property type="molecule type" value="Genomic_DNA"/>
</dbReference>
<evidence type="ECO:0000256" key="1">
    <source>
        <dbReference type="ARBA" id="ARBA00023237"/>
    </source>
</evidence>
<feature type="domain" description="Organic solvent tolerance-like N-terminal" evidence="2">
    <location>
        <begin position="109"/>
        <end position="150"/>
    </location>
</feature>
<dbReference type="PANTHER" id="PTHR30189">
    <property type="entry name" value="LPS-ASSEMBLY PROTEIN"/>
    <property type="match status" value="1"/>
</dbReference>
<dbReference type="InterPro" id="IPR050218">
    <property type="entry name" value="LptD"/>
</dbReference>
<dbReference type="Pfam" id="PF12600">
    <property type="entry name" value="DUF3769"/>
    <property type="match status" value="1"/>
</dbReference>
<dbReference type="InterPro" id="IPR022244">
    <property type="entry name" value="DUF3769"/>
</dbReference>
<proteinExistence type="predicted"/>
<keyword evidence="1" id="KW-0998">Cell outer membrane</keyword>
<name>A0AAW9PRW4_9CYAN</name>
<keyword evidence="1" id="KW-0472">Membrane</keyword>
<gene>
    <name evidence="3" type="ORF">V2H45_07000</name>
</gene>
<keyword evidence="4" id="KW-1185">Reference proteome</keyword>
<accession>A0AAW9PRW4</accession>
<dbReference type="GO" id="GO:0009279">
    <property type="term" value="C:cell outer membrane"/>
    <property type="evidence" value="ECO:0007669"/>
    <property type="project" value="TreeGrafter"/>
</dbReference>
<dbReference type="Proteomes" id="UP001333818">
    <property type="component" value="Unassembled WGS sequence"/>
</dbReference>
<dbReference type="RefSeq" id="WP_330482916.1">
    <property type="nucleotide sequence ID" value="NZ_JAZBJZ010000020.1"/>
</dbReference>
<comment type="caution">
    <text evidence="3">The sequence shown here is derived from an EMBL/GenBank/DDBJ whole genome shotgun (WGS) entry which is preliminary data.</text>
</comment>
<dbReference type="InterPro" id="IPR005653">
    <property type="entry name" value="OstA-like_N"/>
</dbReference>
<dbReference type="AlphaFoldDB" id="A0AAW9PRW4"/>
<dbReference type="Pfam" id="PF03968">
    <property type="entry name" value="LptD_N"/>
    <property type="match status" value="1"/>
</dbReference>
<reference evidence="3" key="1">
    <citation type="submission" date="2024-01" db="EMBL/GenBank/DDBJ databases">
        <title>Bank of Algae and Cyanobacteria of the Azores (BACA) strain genomes.</title>
        <authorList>
            <person name="Luz R."/>
            <person name="Cordeiro R."/>
            <person name="Fonseca A."/>
            <person name="Goncalves V."/>
        </authorList>
    </citation>
    <scope>NUCLEOTIDE SEQUENCE</scope>
    <source>
        <strain evidence="3">BACA0141</strain>
    </source>
</reference>
<sequence length="676" mass="73526">MPYLPPQPAPPLHQVSYEDVRQIPSPQPLRQKATDLRLASVSPSDSSKIPPHVYEELQVFMRSLPAIELNPNNLIAQRGILKPGGLPLPKPTDKLPPPPLPPKGDLISVTADKQEYNINTQVFVATGNVIVRYKQSELRADRVQVNVNTQDTTADGNVFFTRGDQKLRGTRLDYNYGTVKGVLLKASGSVNLGTLSRGDAGRLPSDRASGSAVVNVLGSSQGVQGEVRRVGFIAERIILENDTWVAENLSITNDPFTPPELQLVTSRATLKPISPTQDRLEAESPTLLFDGVFSLPLPVNSVVLDRFQRPAPALFGFDRQDRGGLFYQQSFNVVAQPDVSLTLAPQLLIQKAFSSQRGLLAFDAIGLVANLQTNLGEGQSFSANANLSGLDFSDLQNQLRANARYQAQVLGDHTLIAQYAYRDRLFNGSLGFQDVNNSLSVNLFSPDRVIGDTGVVLNYQVGAQLISATRGDLQPNTVDTLGRVQSAAVLSKSIPLLRGTALPEERDTGLKYSARPIVPGLDAYVSVSGVYSLYSNGANQGSLSGTVGLSAVLGNFSKEFFDYTGLNFSYTQALVSGQSPFLFDRVADTQVVTLGFLQQIYGPIRFGIQQSWNVGTGQLFDSVYTLQYDRRTYAVIVRYNPNQGIGEFVIRISDFNWTDTPSSGVTPVQGGIERGN</sequence>
<protein>
    <submittedName>
        <fullName evidence="3">DUF3769 domain-containing protein</fullName>
    </submittedName>
</protein>
<organism evidence="3 4">
    <name type="scientific">Tumidithrix elongata BACA0141</name>
    <dbReference type="NCBI Taxonomy" id="2716417"/>
    <lineage>
        <taxon>Bacteria</taxon>
        <taxon>Bacillati</taxon>
        <taxon>Cyanobacteriota</taxon>
        <taxon>Cyanophyceae</taxon>
        <taxon>Pseudanabaenales</taxon>
        <taxon>Pseudanabaenaceae</taxon>
        <taxon>Tumidithrix</taxon>
        <taxon>Tumidithrix elongata</taxon>
    </lineage>
</organism>
<evidence type="ECO:0000313" key="4">
    <source>
        <dbReference type="Proteomes" id="UP001333818"/>
    </source>
</evidence>